<gene>
    <name evidence="2" type="ORF">C1H46_017103</name>
</gene>
<protein>
    <submittedName>
        <fullName evidence="2">Uncharacterized protein</fullName>
    </submittedName>
</protein>
<reference evidence="2 3" key="1">
    <citation type="journal article" date="2019" name="G3 (Bethesda)">
        <title>Sequencing of a Wild Apple (Malus baccata) Genome Unravels the Differences Between Cultivated and Wild Apple Species Regarding Disease Resistance and Cold Tolerance.</title>
        <authorList>
            <person name="Chen X."/>
        </authorList>
    </citation>
    <scope>NUCLEOTIDE SEQUENCE [LARGE SCALE GENOMIC DNA]</scope>
    <source>
        <strain evidence="3">cv. Shandingzi</strain>
        <tissue evidence="2">Leaves</tissue>
    </source>
</reference>
<dbReference type="AlphaFoldDB" id="A0A540MFA0"/>
<comment type="caution">
    <text evidence="2">The sequence shown here is derived from an EMBL/GenBank/DDBJ whole genome shotgun (WGS) entry which is preliminary data.</text>
</comment>
<evidence type="ECO:0000313" key="2">
    <source>
        <dbReference type="EMBL" id="TQD97262.1"/>
    </source>
</evidence>
<accession>A0A540MFA0</accession>
<evidence type="ECO:0000313" key="3">
    <source>
        <dbReference type="Proteomes" id="UP000315295"/>
    </source>
</evidence>
<dbReference type="EMBL" id="VIEB01000276">
    <property type="protein sequence ID" value="TQD97262.1"/>
    <property type="molecule type" value="Genomic_DNA"/>
</dbReference>
<feature type="region of interest" description="Disordered" evidence="1">
    <location>
        <begin position="1"/>
        <end position="57"/>
    </location>
</feature>
<proteinExistence type="predicted"/>
<sequence length="91" mass="10809">MGNHNNLQNERENRRGGGRVNRNGHRQRKASESDSEEEIDQPENPYAANQNNRQPIEDYRMKADIPYFNGHLSIEGFLDWLMEVERFFEIM</sequence>
<evidence type="ECO:0000256" key="1">
    <source>
        <dbReference type="SAM" id="MobiDB-lite"/>
    </source>
</evidence>
<organism evidence="2 3">
    <name type="scientific">Malus baccata</name>
    <name type="common">Siberian crab apple</name>
    <name type="synonym">Pyrus baccata</name>
    <dbReference type="NCBI Taxonomy" id="106549"/>
    <lineage>
        <taxon>Eukaryota</taxon>
        <taxon>Viridiplantae</taxon>
        <taxon>Streptophyta</taxon>
        <taxon>Embryophyta</taxon>
        <taxon>Tracheophyta</taxon>
        <taxon>Spermatophyta</taxon>
        <taxon>Magnoliopsida</taxon>
        <taxon>eudicotyledons</taxon>
        <taxon>Gunneridae</taxon>
        <taxon>Pentapetalae</taxon>
        <taxon>rosids</taxon>
        <taxon>fabids</taxon>
        <taxon>Rosales</taxon>
        <taxon>Rosaceae</taxon>
        <taxon>Amygdaloideae</taxon>
        <taxon>Maleae</taxon>
        <taxon>Malus</taxon>
    </lineage>
</organism>
<dbReference type="Proteomes" id="UP000315295">
    <property type="component" value="Unassembled WGS sequence"/>
</dbReference>
<name>A0A540MFA0_MALBA</name>
<keyword evidence="3" id="KW-1185">Reference proteome</keyword>